<keyword evidence="2" id="KW-0540">Nuclease</keyword>
<evidence type="ECO:0000256" key="3">
    <source>
        <dbReference type="ARBA" id="ARBA00022801"/>
    </source>
</evidence>
<organism evidence="4">
    <name type="scientific">marine metagenome</name>
    <dbReference type="NCBI Taxonomy" id="408172"/>
    <lineage>
        <taxon>unclassified sequences</taxon>
        <taxon>metagenomes</taxon>
        <taxon>ecological metagenomes</taxon>
    </lineage>
</organism>
<dbReference type="Gene3D" id="1.10.287.1040">
    <property type="entry name" value="Exonuclease VII, small subunit"/>
    <property type="match status" value="1"/>
</dbReference>
<dbReference type="InterPro" id="IPR003761">
    <property type="entry name" value="Exonuc_VII_S"/>
</dbReference>
<evidence type="ECO:0000313" key="4">
    <source>
        <dbReference type="EMBL" id="SVC95565.1"/>
    </source>
</evidence>
<reference evidence="4" key="1">
    <citation type="submission" date="2018-05" db="EMBL/GenBank/DDBJ databases">
        <authorList>
            <person name="Lanie J.A."/>
            <person name="Ng W.-L."/>
            <person name="Kazmierczak K.M."/>
            <person name="Andrzejewski T.M."/>
            <person name="Davidsen T.M."/>
            <person name="Wayne K.J."/>
            <person name="Tettelin H."/>
            <person name="Glass J.I."/>
            <person name="Rusch D."/>
            <person name="Podicherti R."/>
            <person name="Tsui H.-C.T."/>
            <person name="Winkler M.E."/>
        </authorList>
    </citation>
    <scope>NUCLEOTIDE SEQUENCE</scope>
</reference>
<dbReference type="PANTHER" id="PTHR34137:SF1">
    <property type="entry name" value="EXODEOXYRIBONUCLEASE 7 SMALL SUBUNIT"/>
    <property type="match status" value="1"/>
</dbReference>
<dbReference type="NCBIfam" id="TIGR01280">
    <property type="entry name" value="xseB"/>
    <property type="match status" value="1"/>
</dbReference>
<dbReference type="GO" id="GO:0005829">
    <property type="term" value="C:cytosol"/>
    <property type="evidence" value="ECO:0007669"/>
    <property type="project" value="TreeGrafter"/>
</dbReference>
<evidence type="ECO:0000256" key="1">
    <source>
        <dbReference type="ARBA" id="ARBA00022490"/>
    </source>
</evidence>
<dbReference type="SUPFAM" id="SSF116842">
    <property type="entry name" value="XseB-like"/>
    <property type="match status" value="1"/>
</dbReference>
<proteinExistence type="inferred from homology"/>
<dbReference type="EMBL" id="UINC01120834">
    <property type="protein sequence ID" value="SVC95565.1"/>
    <property type="molecule type" value="Genomic_DNA"/>
</dbReference>
<name>A0A382REH6_9ZZZZ</name>
<dbReference type="AlphaFoldDB" id="A0A382REH6"/>
<evidence type="ECO:0000256" key="2">
    <source>
        <dbReference type="ARBA" id="ARBA00022722"/>
    </source>
</evidence>
<dbReference type="InterPro" id="IPR037004">
    <property type="entry name" value="Exonuc_VII_ssu_sf"/>
</dbReference>
<protein>
    <submittedName>
        <fullName evidence="4">Uncharacterized protein</fullName>
    </submittedName>
</protein>
<dbReference type="GO" id="GO:0006308">
    <property type="term" value="P:DNA catabolic process"/>
    <property type="evidence" value="ECO:0007669"/>
    <property type="project" value="InterPro"/>
</dbReference>
<dbReference type="HAMAP" id="MF_00337">
    <property type="entry name" value="Exonuc_7_S"/>
    <property type="match status" value="1"/>
</dbReference>
<keyword evidence="1" id="KW-0963">Cytoplasm</keyword>
<accession>A0A382REH6</accession>
<dbReference type="GO" id="GO:0008855">
    <property type="term" value="F:exodeoxyribonuclease VII activity"/>
    <property type="evidence" value="ECO:0007669"/>
    <property type="project" value="InterPro"/>
</dbReference>
<dbReference type="PANTHER" id="PTHR34137">
    <property type="entry name" value="EXODEOXYRIBONUCLEASE 7 SMALL SUBUNIT"/>
    <property type="match status" value="1"/>
</dbReference>
<gene>
    <name evidence="4" type="ORF">METZ01_LOCUS348419</name>
</gene>
<dbReference type="GO" id="GO:0009318">
    <property type="term" value="C:exodeoxyribonuclease VII complex"/>
    <property type="evidence" value="ECO:0007669"/>
    <property type="project" value="InterPro"/>
</dbReference>
<feature type="non-terminal residue" evidence="4">
    <location>
        <position position="1"/>
    </location>
</feature>
<dbReference type="Pfam" id="PF02609">
    <property type="entry name" value="Exonuc_VII_S"/>
    <property type="match status" value="1"/>
</dbReference>
<sequence length="91" mass="10297">YEIDQEELSLDSNDVTFDVALEKLEELAAHLEEADIPLEQALEVYESAVHLFAYCRQRLDGIEQRIEQLSETLDGTLTVESIPTTLDDENG</sequence>
<keyword evidence="3" id="KW-0378">Hydrolase</keyword>